<accession>E5A9J6</accession>
<feature type="region of interest" description="Disordered" evidence="1">
    <location>
        <begin position="90"/>
        <end position="110"/>
    </location>
</feature>
<keyword evidence="3" id="KW-1185">Reference proteome</keyword>
<evidence type="ECO:0000313" key="3">
    <source>
        <dbReference type="Proteomes" id="UP000002668"/>
    </source>
</evidence>
<gene>
    <name evidence="2" type="ORF">LEMA_P014670.1</name>
</gene>
<sequence>MAMGVESSRVERTILAFRSPPLPPPQAAIDRSNTIPYTIITHPQIQISHDPEPPARASIPPRPAYVQRSCKSPGRSWPMCAYMHCTRRVSPENLQAGSGDESRRRRINGQGGLVCLMGRKTRDT</sequence>
<dbReference type="AlphaFoldDB" id="E5A9J6"/>
<dbReference type="EMBL" id="FP929138">
    <property type="protein sequence ID" value="CBY00337.1"/>
    <property type="molecule type" value="Genomic_DNA"/>
</dbReference>
<dbReference type="InParanoid" id="E5A9J6"/>
<protein>
    <submittedName>
        <fullName evidence="2">Predicted protein</fullName>
    </submittedName>
</protein>
<reference evidence="3" key="1">
    <citation type="journal article" date="2011" name="Nat. Commun.">
        <title>Effector diversification within compartments of the Leptosphaeria maculans genome affected by Repeat-Induced Point mutations.</title>
        <authorList>
            <person name="Rouxel T."/>
            <person name="Grandaubert J."/>
            <person name="Hane J.K."/>
            <person name="Hoede C."/>
            <person name="van de Wouw A.P."/>
            <person name="Couloux A."/>
            <person name="Dominguez V."/>
            <person name="Anthouard V."/>
            <person name="Bally P."/>
            <person name="Bourras S."/>
            <person name="Cozijnsen A.J."/>
            <person name="Ciuffetti L.M."/>
            <person name="Degrave A."/>
            <person name="Dilmaghani A."/>
            <person name="Duret L."/>
            <person name="Fudal I."/>
            <person name="Goodwin S.B."/>
            <person name="Gout L."/>
            <person name="Glaser N."/>
            <person name="Linglin J."/>
            <person name="Kema G.H.J."/>
            <person name="Lapalu N."/>
            <person name="Lawrence C.B."/>
            <person name="May K."/>
            <person name="Meyer M."/>
            <person name="Ollivier B."/>
            <person name="Poulain J."/>
            <person name="Schoch C.L."/>
            <person name="Simon A."/>
            <person name="Spatafora J.W."/>
            <person name="Stachowiak A."/>
            <person name="Turgeon B.G."/>
            <person name="Tyler B.M."/>
            <person name="Vincent D."/>
            <person name="Weissenbach J."/>
            <person name="Amselem J."/>
            <person name="Quesneville H."/>
            <person name="Oliver R.P."/>
            <person name="Wincker P."/>
            <person name="Balesdent M.-H."/>
            <person name="Howlett B.J."/>
        </authorList>
    </citation>
    <scope>NUCLEOTIDE SEQUENCE [LARGE SCALE GENOMIC DNA]</scope>
    <source>
        <strain evidence="3">JN3 / isolate v23.1.3 / race Av1-4-5-6-7-8</strain>
    </source>
</reference>
<organism evidence="3">
    <name type="scientific">Leptosphaeria maculans (strain JN3 / isolate v23.1.3 / race Av1-4-5-6-7-8)</name>
    <name type="common">Blackleg fungus</name>
    <name type="synonym">Phoma lingam</name>
    <dbReference type="NCBI Taxonomy" id="985895"/>
    <lineage>
        <taxon>Eukaryota</taxon>
        <taxon>Fungi</taxon>
        <taxon>Dikarya</taxon>
        <taxon>Ascomycota</taxon>
        <taxon>Pezizomycotina</taxon>
        <taxon>Dothideomycetes</taxon>
        <taxon>Pleosporomycetidae</taxon>
        <taxon>Pleosporales</taxon>
        <taxon>Pleosporineae</taxon>
        <taxon>Leptosphaeriaceae</taxon>
        <taxon>Plenodomus</taxon>
        <taxon>Plenodomus lingam/Leptosphaeria maculans species complex</taxon>
    </lineage>
</organism>
<dbReference type="HOGENOM" id="CLU_2004344_0_0_1"/>
<evidence type="ECO:0000313" key="2">
    <source>
        <dbReference type="EMBL" id="CBY00337.1"/>
    </source>
</evidence>
<evidence type="ECO:0000256" key="1">
    <source>
        <dbReference type="SAM" id="MobiDB-lite"/>
    </source>
</evidence>
<feature type="region of interest" description="Disordered" evidence="1">
    <location>
        <begin position="46"/>
        <end position="74"/>
    </location>
</feature>
<proteinExistence type="predicted"/>
<dbReference type="Proteomes" id="UP000002668">
    <property type="component" value="Genome"/>
</dbReference>
<name>E5A9J6_LEPMJ</name>
<dbReference type="VEuPathDB" id="FungiDB:LEMA_P014670.1"/>